<evidence type="ECO:0000313" key="1">
    <source>
        <dbReference type="EMBL" id="EPR78831.1"/>
    </source>
</evidence>
<reference evidence="2" key="1">
    <citation type="journal article" date="2013" name="PLoS Genet.">
        <title>The genome of Spraguea lophii and the basis of host-microsporidian interactions.</title>
        <authorList>
            <person name="Campbell S.E."/>
            <person name="Williams T.A."/>
            <person name="Yousuf A."/>
            <person name="Soanes D.M."/>
            <person name="Paszkiewicz K.H."/>
            <person name="Williams B.A.P."/>
        </authorList>
    </citation>
    <scope>NUCLEOTIDE SEQUENCE [LARGE SCALE GENOMIC DNA]</scope>
    <source>
        <strain evidence="2">42_110</strain>
    </source>
</reference>
<dbReference type="VEuPathDB" id="MicrosporidiaDB:SLOPH_1007"/>
<dbReference type="Proteomes" id="UP000014978">
    <property type="component" value="Unassembled WGS sequence"/>
</dbReference>
<dbReference type="AlphaFoldDB" id="S7W7P0"/>
<comment type="caution">
    <text evidence="1">The sequence shown here is derived from an EMBL/GenBank/DDBJ whole genome shotgun (WGS) entry which is preliminary data.</text>
</comment>
<proteinExistence type="predicted"/>
<dbReference type="HOGENOM" id="CLU_1866417_0_0_1"/>
<keyword evidence="2" id="KW-1185">Reference proteome</keyword>
<evidence type="ECO:0000313" key="2">
    <source>
        <dbReference type="Proteomes" id="UP000014978"/>
    </source>
</evidence>
<organism evidence="1 2">
    <name type="scientific">Spraguea lophii (strain 42_110)</name>
    <name type="common">Microsporidian parasite</name>
    <dbReference type="NCBI Taxonomy" id="1358809"/>
    <lineage>
        <taxon>Eukaryota</taxon>
        <taxon>Fungi</taxon>
        <taxon>Fungi incertae sedis</taxon>
        <taxon>Microsporidia</taxon>
        <taxon>Spragueidae</taxon>
        <taxon>Spraguea</taxon>
    </lineage>
</organism>
<dbReference type="EMBL" id="ATCN01000538">
    <property type="protein sequence ID" value="EPR78831.1"/>
    <property type="molecule type" value="Genomic_DNA"/>
</dbReference>
<gene>
    <name evidence="1" type="ORF">SLOPH_1007</name>
</gene>
<dbReference type="InParanoid" id="S7W7P0"/>
<protein>
    <submittedName>
        <fullName evidence="1">Uncharacterized protein</fullName>
    </submittedName>
</protein>
<sequence length="137" mass="16184">MKISFILSSTTHNLNFISWIKENIQISQITLIFILSDYPIITHSQFLIFTPFINKIRKEENIKRIKETVEQIKKISNISDIITIVMDEEDQNKLHRALKTTKPDLVVINKNFRLKNFIRLDDFIGNIKIKMIKIPTE</sequence>
<name>S7W7P0_SPRLO</name>
<accession>S7W7P0</accession>